<evidence type="ECO:0000313" key="3">
    <source>
        <dbReference type="Proteomes" id="UP000265631"/>
    </source>
</evidence>
<proteinExistence type="predicted"/>
<dbReference type="Pfam" id="PF20150">
    <property type="entry name" value="2EXR"/>
    <property type="match status" value="2"/>
</dbReference>
<dbReference type="PANTHER" id="PTHR35910:SF6">
    <property type="entry name" value="2EXR DOMAIN-CONTAINING PROTEIN"/>
    <property type="match status" value="1"/>
</dbReference>
<comment type="caution">
    <text evidence="2">The sequence shown here is derived from an EMBL/GenBank/DDBJ whole genome shotgun (WGS) entry which is preliminary data.</text>
</comment>
<accession>A0A395M953</accession>
<dbReference type="Pfam" id="PF20055">
    <property type="entry name" value="DUF6454"/>
    <property type="match status" value="1"/>
</dbReference>
<name>A0A395M953_9HYPO</name>
<dbReference type="PANTHER" id="PTHR35910">
    <property type="entry name" value="2EXR DOMAIN-CONTAINING PROTEIN"/>
    <property type="match status" value="1"/>
</dbReference>
<dbReference type="InterPro" id="IPR046312">
    <property type="entry name" value="DUF6454"/>
</dbReference>
<dbReference type="InterPro" id="IPR045518">
    <property type="entry name" value="2EXR"/>
</dbReference>
<dbReference type="EMBL" id="PXXK01000437">
    <property type="protein sequence ID" value="RFN44395.1"/>
    <property type="molecule type" value="Genomic_DNA"/>
</dbReference>
<gene>
    <name evidence="2" type="ORF">FIE12Z_11375</name>
</gene>
<keyword evidence="3" id="KW-1185">Reference proteome</keyword>
<sequence length="763" mass="86611">MKLTSSIAVCPALAMARNITLYRNDPLVPTPLPPSHAASDGPAIIHAFQKLSRSTTWKSVQNITFEGDTFEPEGIVRLGDDRYVVSSGHWTIPTKKYGKIINGTDRSAGAGRAHLMVYNGKGEIIADATITKEGDDEYHNGGIDFDGQYIWGTIAQYRPNSTAYVYRTDPTTLVPERVLNYNDHLGGIVHDTRANSITALNWGSRCASTWNLRSVHTGCDASPSPETVVQNPSHFIDYQDCKWLGHSGFYSGKSIMLCSGVSTISNYTLGGIALVDVKTMIPLAEVPIEMETSIKMSPHKQPSSQKIQFTSLPPEIRHQIWTLTLPSRRILVLCYDGQKDHRIFRFLHHYPSPITLQICRDSRAAALSQGFFFTLNDSGQSAYFIPKTDIIYLDDKAVIYLKTAHSIGVPGLDRVLNVGFGWTRLFCLAGSVPHKKCWRRAVKRLYIHMPLLITLNHITLDRSKMRQRDLAIEPFSENNKIWWIETHNNTLKRAFSPWSLVKSWVEDALVGTFSSTKTTQFSSLPQEIRDQIWNLTLPSRRIFHLYKSHDDEQHVDAYTFQNTYPLPSALQTCRDSRETFLRQGFFLTPPHSNKSMYFIPETDILYFGRVDCQRLKEKELIDMPGLNRVLNVGFEWASFFEYDPDESIVPAKRYWRTVVECLYVQMPHLKTLNHISPVPFGKPHCEYGLTPLSGNTTVSWQGLDGEDENGGAFVVGKWRDVKGFIEKTLEESEYRPEILGWKLHTSSIGRDIFSSIFENLLRS</sequence>
<protein>
    <recommendedName>
        <fullName evidence="1">2EXR domain-containing protein</fullName>
    </recommendedName>
</protein>
<evidence type="ECO:0000259" key="1">
    <source>
        <dbReference type="Pfam" id="PF20150"/>
    </source>
</evidence>
<dbReference type="Proteomes" id="UP000265631">
    <property type="component" value="Unassembled WGS sequence"/>
</dbReference>
<dbReference type="AlphaFoldDB" id="A0A395M953"/>
<feature type="domain" description="2EXR" evidence="1">
    <location>
        <begin position="308"/>
        <end position="391"/>
    </location>
</feature>
<feature type="domain" description="2EXR" evidence="1">
    <location>
        <begin position="519"/>
        <end position="605"/>
    </location>
</feature>
<evidence type="ECO:0000313" key="2">
    <source>
        <dbReference type="EMBL" id="RFN44395.1"/>
    </source>
</evidence>
<organism evidence="2 3">
    <name type="scientific">Fusarium flagelliforme</name>
    <dbReference type="NCBI Taxonomy" id="2675880"/>
    <lineage>
        <taxon>Eukaryota</taxon>
        <taxon>Fungi</taxon>
        <taxon>Dikarya</taxon>
        <taxon>Ascomycota</taxon>
        <taxon>Pezizomycotina</taxon>
        <taxon>Sordariomycetes</taxon>
        <taxon>Hypocreomycetidae</taxon>
        <taxon>Hypocreales</taxon>
        <taxon>Nectriaceae</taxon>
        <taxon>Fusarium</taxon>
        <taxon>Fusarium incarnatum-equiseti species complex</taxon>
    </lineage>
</organism>
<reference evidence="2 3" key="1">
    <citation type="journal article" date="2018" name="PLoS Pathog.">
        <title>Evolution of structural diversity of trichothecenes, a family of toxins produced by plant pathogenic and entomopathogenic fungi.</title>
        <authorList>
            <person name="Proctor R.H."/>
            <person name="McCormick S.P."/>
            <person name="Kim H.S."/>
            <person name="Cardoza R.E."/>
            <person name="Stanley A.M."/>
            <person name="Lindo L."/>
            <person name="Kelly A."/>
            <person name="Brown D.W."/>
            <person name="Lee T."/>
            <person name="Vaughan M.M."/>
            <person name="Alexander N.J."/>
            <person name="Busman M."/>
            <person name="Gutierrez S."/>
        </authorList>
    </citation>
    <scope>NUCLEOTIDE SEQUENCE [LARGE SCALE GENOMIC DNA]</scope>
    <source>
        <strain evidence="2 3">NRRL 13405</strain>
    </source>
</reference>